<dbReference type="InterPro" id="IPR001461">
    <property type="entry name" value="Aspartic_peptidase_A1"/>
</dbReference>
<organism evidence="6 7">
    <name type="scientific">Aspergillus puulaauensis</name>
    <dbReference type="NCBI Taxonomy" id="1220207"/>
    <lineage>
        <taxon>Eukaryota</taxon>
        <taxon>Fungi</taxon>
        <taxon>Dikarya</taxon>
        <taxon>Ascomycota</taxon>
        <taxon>Pezizomycotina</taxon>
        <taxon>Eurotiomycetes</taxon>
        <taxon>Eurotiomycetidae</taxon>
        <taxon>Eurotiales</taxon>
        <taxon>Aspergillaceae</taxon>
        <taxon>Aspergillus</taxon>
    </lineage>
</organism>
<feature type="disulfide bond" evidence="3">
    <location>
        <begin position="339"/>
        <end position="378"/>
    </location>
</feature>
<dbReference type="Pfam" id="PF00026">
    <property type="entry name" value="Asp"/>
    <property type="match status" value="1"/>
</dbReference>
<comment type="similarity">
    <text evidence="1">Belongs to the peptidase A1 family.</text>
</comment>
<dbReference type="SUPFAM" id="SSF50630">
    <property type="entry name" value="Acid proteases"/>
    <property type="match status" value="1"/>
</dbReference>
<dbReference type="RefSeq" id="XP_041557062.1">
    <property type="nucleotide sequence ID" value="XM_041704480.1"/>
</dbReference>
<dbReference type="PANTHER" id="PTHR47966:SF51">
    <property type="entry name" value="BETA-SITE APP-CLEAVING ENZYME, ISOFORM A-RELATED"/>
    <property type="match status" value="1"/>
</dbReference>
<dbReference type="Gene3D" id="2.40.70.10">
    <property type="entry name" value="Acid Proteases"/>
    <property type="match status" value="2"/>
</dbReference>
<name>A0A7R7XQ11_9EURO</name>
<keyword evidence="7" id="KW-1185">Reference proteome</keyword>
<dbReference type="GO" id="GO:0006508">
    <property type="term" value="P:proteolysis"/>
    <property type="evidence" value="ECO:0007669"/>
    <property type="project" value="InterPro"/>
</dbReference>
<evidence type="ECO:0000313" key="6">
    <source>
        <dbReference type="EMBL" id="BCS24868.1"/>
    </source>
</evidence>
<feature type="domain" description="Peptidase A1" evidence="5">
    <location>
        <begin position="38"/>
        <end position="417"/>
    </location>
</feature>
<accession>A0A7R7XQ11</accession>
<evidence type="ECO:0000256" key="4">
    <source>
        <dbReference type="SAM" id="SignalP"/>
    </source>
</evidence>
<dbReference type="OrthoDB" id="771136at2759"/>
<dbReference type="AlphaFoldDB" id="A0A7R7XQ11"/>
<dbReference type="GO" id="GO:0004190">
    <property type="term" value="F:aspartic-type endopeptidase activity"/>
    <property type="evidence" value="ECO:0007669"/>
    <property type="project" value="InterPro"/>
</dbReference>
<reference evidence="6" key="1">
    <citation type="submission" date="2021-01" db="EMBL/GenBank/DDBJ databases">
        <authorList>
            <consortium name="Aspergillus puulaauensis MK2 genome sequencing consortium"/>
            <person name="Kazuki M."/>
            <person name="Futagami T."/>
        </authorList>
    </citation>
    <scope>NUCLEOTIDE SEQUENCE</scope>
    <source>
        <strain evidence="6">MK2</strain>
    </source>
</reference>
<dbReference type="Proteomes" id="UP000654913">
    <property type="component" value="Chromosome 4"/>
</dbReference>
<evidence type="ECO:0000313" key="7">
    <source>
        <dbReference type="Proteomes" id="UP000654913"/>
    </source>
</evidence>
<evidence type="ECO:0000256" key="3">
    <source>
        <dbReference type="PIRSR" id="PIRSR601461-2"/>
    </source>
</evidence>
<dbReference type="EMBL" id="AP024446">
    <property type="protein sequence ID" value="BCS24868.1"/>
    <property type="molecule type" value="Genomic_DNA"/>
</dbReference>
<dbReference type="InterPro" id="IPR033121">
    <property type="entry name" value="PEPTIDASE_A1"/>
</dbReference>
<reference evidence="6" key="2">
    <citation type="submission" date="2021-02" db="EMBL/GenBank/DDBJ databases">
        <title>Aspergillus puulaauensis MK2 genome sequence.</title>
        <authorList>
            <person name="Futagami T."/>
            <person name="Mori K."/>
            <person name="Kadooka C."/>
            <person name="Tanaka T."/>
        </authorList>
    </citation>
    <scope>NUCLEOTIDE SEQUENCE</scope>
    <source>
        <strain evidence="6">MK2</strain>
    </source>
</reference>
<evidence type="ECO:0000259" key="5">
    <source>
        <dbReference type="PROSITE" id="PS51767"/>
    </source>
</evidence>
<evidence type="ECO:0000256" key="2">
    <source>
        <dbReference type="ARBA" id="ARBA00022801"/>
    </source>
</evidence>
<keyword evidence="4" id="KW-0732">Signal</keyword>
<feature type="chain" id="PRO_5030833667" description="Peptidase A1 domain-containing protein" evidence="4">
    <location>
        <begin position="17"/>
        <end position="424"/>
    </location>
</feature>
<dbReference type="PROSITE" id="PS51767">
    <property type="entry name" value="PEPTIDASE_A1"/>
    <property type="match status" value="1"/>
</dbReference>
<dbReference type="KEGG" id="apuu:APUU_41312S"/>
<feature type="signal peptide" evidence="4">
    <location>
        <begin position="1"/>
        <end position="16"/>
    </location>
</feature>
<keyword evidence="2" id="KW-0378">Hydrolase</keyword>
<dbReference type="PANTHER" id="PTHR47966">
    <property type="entry name" value="BETA-SITE APP-CLEAVING ENZYME, ISOFORM A-RELATED"/>
    <property type="match status" value="1"/>
</dbReference>
<evidence type="ECO:0000256" key="1">
    <source>
        <dbReference type="ARBA" id="ARBA00007447"/>
    </source>
</evidence>
<protein>
    <recommendedName>
        <fullName evidence="5">Peptidase A1 domain-containing protein</fullName>
    </recommendedName>
</protein>
<dbReference type="GeneID" id="64974873"/>
<keyword evidence="3" id="KW-1015">Disulfide bond</keyword>
<dbReference type="InterPro" id="IPR021109">
    <property type="entry name" value="Peptidase_aspartic_dom_sf"/>
</dbReference>
<sequence>MWQSIAFLAVLNGALAAPTRRAPGAFDMPLTWTPFGFTTNTIQVGNPPQQLDSFVDWTWIGQYAFTPRCHGSLQDTFDCLQPGQPLYNQTQSRTYTNQSSLYPDRNWNPNHFFFYDDLSVGFGSDIQQVGPDHQGRVTLQLADMHFQLDFAYPFAGVYGLSPVFKTDNASTQSPFYQMWEQGIYRSPLISFLYCHNSTFDRPAPRRELCNGNDGLQTLGGPSPVLSLSGNATTPVLWYDNIVFPAVNDIDFEYEPAVYNYWAVRLTQHLIGDEVQPLNTSASIGGNPGAIFDHASYGRGVPMSENSYARLIEITDGQPITLDEDSAPNNGNQSFVAVDCARVASFPSVKFVFEGHERVWEVVPENYVEVLDLGKDQVCVLNVRTLGEGDFVIGNFGETFAKDKVVLFDFEELKVGLADVPSGSY</sequence>
<gene>
    <name evidence="6" type="ORF">APUU_41312S</name>
</gene>
<proteinExistence type="inferred from homology"/>